<organism evidence="1 2">
    <name type="scientific">Zalaria obscura</name>
    <dbReference type="NCBI Taxonomy" id="2024903"/>
    <lineage>
        <taxon>Eukaryota</taxon>
        <taxon>Fungi</taxon>
        <taxon>Dikarya</taxon>
        <taxon>Ascomycota</taxon>
        <taxon>Pezizomycotina</taxon>
        <taxon>Dothideomycetes</taxon>
        <taxon>Dothideomycetidae</taxon>
        <taxon>Dothideales</taxon>
        <taxon>Zalariaceae</taxon>
        <taxon>Zalaria</taxon>
    </lineage>
</organism>
<evidence type="ECO:0000313" key="1">
    <source>
        <dbReference type="EMBL" id="KAK8208943.1"/>
    </source>
</evidence>
<gene>
    <name evidence="1" type="ORF">M8818_003906</name>
</gene>
<accession>A0ACC3SHC9</accession>
<dbReference type="Proteomes" id="UP001320706">
    <property type="component" value="Unassembled WGS sequence"/>
</dbReference>
<proteinExistence type="predicted"/>
<reference evidence="1" key="1">
    <citation type="submission" date="2024-02" db="EMBL/GenBank/DDBJ databases">
        <title>Metagenome Assembled Genome of Zalaria obscura JY119.</title>
        <authorList>
            <person name="Vighnesh L."/>
            <person name="Jagadeeshwari U."/>
            <person name="Venkata Ramana C."/>
            <person name="Sasikala C."/>
        </authorList>
    </citation>
    <scope>NUCLEOTIDE SEQUENCE</scope>
    <source>
        <strain evidence="1">JY119</strain>
    </source>
</reference>
<keyword evidence="2" id="KW-1185">Reference proteome</keyword>
<dbReference type="EMBL" id="JAMKPW020000018">
    <property type="protein sequence ID" value="KAK8208943.1"/>
    <property type="molecule type" value="Genomic_DNA"/>
</dbReference>
<sequence length="455" mass="51578">MSVAPWSRREATEAIRITGGRGRFTLGQLHRGLKHGSYGLWRCRPPPIRLEDHSEEDHEQGKACWAKHVTIEDYTVVSGGTGIGAYVVWNCTVETLKGGPFTIRKRYSEFDELRAKLVQSFPHSAASIPELPRKSVISRFRPKFLEARRAGLSHFLNISQIRRASTHGSPHAGSAPSPQSNRDRGIQEVDFSTIEKSVPHHPEDLLTDAMYFKAHRRAERKEKQLRNIEKERAMHEKTQLDRILEGLKGHDWLRLMGITGVTETEAKKYEPKRDFFIGEVEALLNKFRTWKEEERRMKLEKEAAAVMEEEDAEAGAQEAEEEADLNDEEPPSSEIDESAARQLQMEASGGMKGKSKQRAHPPPPPPPPPVFRPPTPEGPFTSFYSKPHLRAAALGKARHGRNLTAFGQPIPEMEEQDFALPPDYVTKEMLKENARARRRLKRESVTNASGTKRRV</sequence>
<comment type="caution">
    <text evidence="1">The sequence shown here is derived from an EMBL/GenBank/DDBJ whole genome shotgun (WGS) entry which is preliminary data.</text>
</comment>
<evidence type="ECO:0000313" key="2">
    <source>
        <dbReference type="Proteomes" id="UP001320706"/>
    </source>
</evidence>
<name>A0ACC3SHC9_9PEZI</name>
<protein>
    <submittedName>
        <fullName evidence="1">Uncharacterized protein</fullName>
    </submittedName>
</protein>